<protein>
    <submittedName>
        <fullName evidence="2">Uncharacterized protein</fullName>
    </submittedName>
</protein>
<proteinExistence type="predicted"/>
<comment type="caution">
    <text evidence="2">The sequence shown here is derived from an EMBL/GenBank/DDBJ whole genome shotgun (WGS) entry which is preliminary data.</text>
</comment>
<dbReference type="RefSeq" id="WP_192732322.1">
    <property type="nucleotide sequence ID" value="NZ_BAAAVL010000011.1"/>
</dbReference>
<gene>
    <name evidence="2" type="ORF">H4W29_006027</name>
</gene>
<reference evidence="2 3" key="1">
    <citation type="submission" date="2020-10" db="EMBL/GenBank/DDBJ databases">
        <title>Sequencing the genomes of 1000 actinobacteria strains.</title>
        <authorList>
            <person name="Klenk H.-P."/>
        </authorList>
    </citation>
    <scope>NUCLEOTIDE SEQUENCE [LARGE SCALE GENOMIC DNA]</scope>
    <source>
        <strain evidence="2 3">DSM 7307</strain>
    </source>
</reference>
<evidence type="ECO:0000256" key="1">
    <source>
        <dbReference type="SAM" id="MobiDB-lite"/>
    </source>
</evidence>
<dbReference type="EMBL" id="JADBEC010000002">
    <property type="protein sequence ID" value="MBE1508782.1"/>
    <property type="molecule type" value="Genomic_DNA"/>
</dbReference>
<organism evidence="2 3">
    <name type="scientific">Rhizobium viscosum</name>
    <name type="common">Arthrobacter viscosus</name>
    <dbReference type="NCBI Taxonomy" id="1673"/>
    <lineage>
        <taxon>Bacteria</taxon>
        <taxon>Pseudomonadati</taxon>
        <taxon>Pseudomonadota</taxon>
        <taxon>Alphaproteobacteria</taxon>
        <taxon>Hyphomicrobiales</taxon>
        <taxon>Rhizobiaceae</taxon>
        <taxon>Rhizobium/Agrobacterium group</taxon>
        <taxon>Rhizobium</taxon>
    </lineage>
</organism>
<evidence type="ECO:0000313" key="2">
    <source>
        <dbReference type="EMBL" id="MBE1508782.1"/>
    </source>
</evidence>
<name>A0ABR9IZY9_RHIVS</name>
<feature type="region of interest" description="Disordered" evidence="1">
    <location>
        <begin position="27"/>
        <end position="46"/>
    </location>
</feature>
<sequence>MEIKNRRRLSRREPSIWEKVDLQAAGDQLAAEQATGEDNTAAPARP</sequence>
<dbReference type="Proteomes" id="UP000620262">
    <property type="component" value="Unassembled WGS sequence"/>
</dbReference>
<keyword evidence="3" id="KW-1185">Reference proteome</keyword>
<accession>A0ABR9IZY9</accession>
<evidence type="ECO:0000313" key="3">
    <source>
        <dbReference type="Proteomes" id="UP000620262"/>
    </source>
</evidence>